<dbReference type="EMBL" id="JACXVP010000012">
    <property type="protein sequence ID" value="KAG5570726.1"/>
    <property type="molecule type" value="Genomic_DNA"/>
</dbReference>
<keyword evidence="1" id="KW-0863">Zinc-finger</keyword>
<dbReference type="InterPro" id="IPR036875">
    <property type="entry name" value="Znf_CCHC_sf"/>
</dbReference>
<dbReference type="Pfam" id="PF01107">
    <property type="entry name" value="MP"/>
    <property type="match status" value="1"/>
</dbReference>
<dbReference type="GO" id="GO:0003676">
    <property type="term" value="F:nucleic acid binding"/>
    <property type="evidence" value="ECO:0007669"/>
    <property type="project" value="InterPro"/>
</dbReference>
<organism evidence="4 5">
    <name type="scientific">Solanum commersonii</name>
    <name type="common">Commerson's wild potato</name>
    <name type="synonym">Commerson's nightshade</name>
    <dbReference type="NCBI Taxonomy" id="4109"/>
    <lineage>
        <taxon>Eukaryota</taxon>
        <taxon>Viridiplantae</taxon>
        <taxon>Streptophyta</taxon>
        <taxon>Embryophyta</taxon>
        <taxon>Tracheophyta</taxon>
        <taxon>Spermatophyta</taxon>
        <taxon>Magnoliopsida</taxon>
        <taxon>eudicotyledons</taxon>
        <taxon>Gunneridae</taxon>
        <taxon>Pentapetalae</taxon>
        <taxon>asterids</taxon>
        <taxon>lamiids</taxon>
        <taxon>Solanales</taxon>
        <taxon>Solanaceae</taxon>
        <taxon>Solanoideae</taxon>
        <taxon>Solaneae</taxon>
        <taxon>Solanum</taxon>
    </lineage>
</organism>
<evidence type="ECO:0000256" key="2">
    <source>
        <dbReference type="SAM" id="MobiDB-lite"/>
    </source>
</evidence>
<dbReference type="Pfam" id="PF00098">
    <property type="entry name" value="zf-CCHC"/>
    <property type="match status" value="1"/>
</dbReference>
<feature type="domain" description="CCHC-type" evidence="3">
    <location>
        <begin position="204"/>
        <end position="219"/>
    </location>
</feature>
<evidence type="ECO:0000313" key="4">
    <source>
        <dbReference type="EMBL" id="KAG5570726.1"/>
    </source>
</evidence>
<name>A0A9J5W6Q6_SOLCO</name>
<feature type="region of interest" description="Disordered" evidence="2">
    <location>
        <begin position="490"/>
        <end position="523"/>
    </location>
</feature>
<comment type="caution">
    <text evidence="4">The sequence shown here is derived from an EMBL/GenBank/DDBJ whole genome shotgun (WGS) entry which is preliminary data.</text>
</comment>
<dbReference type="InterPro" id="IPR028919">
    <property type="entry name" value="Viral_movement"/>
</dbReference>
<dbReference type="PROSITE" id="PS50158">
    <property type="entry name" value="ZF_CCHC"/>
    <property type="match status" value="1"/>
</dbReference>
<dbReference type="SUPFAM" id="SSF57756">
    <property type="entry name" value="Retrovirus zinc finger-like domains"/>
    <property type="match status" value="1"/>
</dbReference>
<feature type="compositionally biased region" description="Basic residues" evidence="2">
    <location>
        <begin position="164"/>
        <end position="174"/>
    </location>
</feature>
<accession>A0A9J5W6Q6</accession>
<dbReference type="InterPro" id="IPR056648">
    <property type="entry name" value="DUF7746"/>
</dbReference>
<evidence type="ECO:0000259" key="3">
    <source>
        <dbReference type="PROSITE" id="PS50158"/>
    </source>
</evidence>
<dbReference type="PANTHER" id="PTHR33054:SF12">
    <property type="entry name" value="ZINC KNUCKLE FAMILY PROTEIN"/>
    <property type="match status" value="1"/>
</dbReference>
<feature type="compositionally biased region" description="Basic residues" evidence="2">
    <location>
        <begin position="146"/>
        <end position="155"/>
    </location>
</feature>
<protein>
    <recommendedName>
        <fullName evidence="3">CCHC-type domain-containing protein</fullName>
    </recommendedName>
</protein>
<dbReference type="Proteomes" id="UP000824120">
    <property type="component" value="Chromosome 12"/>
</dbReference>
<keyword evidence="5" id="KW-1185">Reference proteome</keyword>
<dbReference type="Gene3D" id="4.10.60.10">
    <property type="entry name" value="Zinc finger, CCHC-type"/>
    <property type="match status" value="1"/>
</dbReference>
<evidence type="ECO:0000256" key="1">
    <source>
        <dbReference type="PROSITE-ProRule" id="PRU00047"/>
    </source>
</evidence>
<keyword evidence="1" id="KW-0862">Zinc</keyword>
<dbReference type="AlphaFoldDB" id="A0A9J5W6Q6"/>
<gene>
    <name evidence="4" type="ORF">H5410_060492</name>
</gene>
<proteinExistence type="predicted"/>
<reference evidence="4 5" key="1">
    <citation type="submission" date="2020-09" db="EMBL/GenBank/DDBJ databases">
        <title>De no assembly of potato wild relative species, Solanum commersonii.</title>
        <authorList>
            <person name="Cho K."/>
        </authorList>
    </citation>
    <scope>NUCLEOTIDE SEQUENCE [LARGE SCALE GENOMIC DNA]</scope>
    <source>
        <strain evidence="4">LZ3.2</strain>
        <tissue evidence="4">Leaf</tissue>
    </source>
</reference>
<dbReference type="InterPro" id="IPR001878">
    <property type="entry name" value="Znf_CCHC"/>
</dbReference>
<feature type="region of interest" description="Disordered" evidence="2">
    <location>
        <begin position="145"/>
        <end position="178"/>
    </location>
</feature>
<dbReference type="SMART" id="SM00343">
    <property type="entry name" value="ZnF_C2HC"/>
    <property type="match status" value="1"/>
</dbReference>
<dbReference type="Pfam" id="PF24925">
    <property type="entry name" value="DUF7746"/>
    <property type="match status" value="1"/>
</dbReference>
<keyword evidence="1" id="KW-0479">Metal-binding</keyword>
<feature type="compositionally biased region" description="Low complexity" evidence="2">
    <location>
        <begin position="492"/>
        <end position="522"/>
    </location>
</feature>
<evidence type="ECO:0000313" key="5">
    <source>
        <dbReference type="Proteomes" id="UP000824120"/>
    </source>
</evidence>
<sequence>MIIACFTGQLRGWWDNYMNLEQKAAVINATSSGEGVDKLGMALVTNREDAFETVSTVLNGLCCRTLGEFSWYKDTYISRLMELPKNSYKHWKAKFIDGLASLFGERIRKMLRNEHGEIPYKDYTYGQLIGLGDFCTQFGLSDTSVNRKKTKHRDSRRSNPDKPYRKRSSRHKHRSKEELDNRKAFLKFNRFTKNRSKRELAKIKCYKCGNFGHIARNCKIEKLKTLELDEEVHDKVYSFLYTSGSESDYASYSGSEEEIDLPDLTDNNNHVNMNTYNTCQGDLNINTLTSDNVRELLKEVTDNNLREKIIQLVVNNNVTPYSLSEINNRLNKQTVSTRDSSFDNLKNKIENLKNEIKSIKQNKMICDHFLIQIEIVNNKGKIIDEEHTLAPFNLDPRQGVFLGMMQIVTAHKWYLYPPIILGTPFINVIYPFTSINAKGFSATYEDRNISYTFITDPSSRDINTLIDMKQKHVDSLQLELMDPHWVTKARGRGSYTRGRGRSSQGSSYRSSSSSSPIIQRGGMSLINPKTSQKEASSSIHLENPGRYSSDIWLMDNISRIISVEDWGISTMKERKISLNKVSMNFTYWDYIHGFDKVLIYNNERHKHTWFIKICVKIFVEPNPKWFLNWWSYPGPTIKILPNPFLKLYKEWKGIIQDSSVRHIARKTSIQDGNKDEMINNYLEEVIKNLLLNITQYAKSNTSMRSETSDDIAPEDIQEAQPCESNKLISEYILQKADDFLLVLRNARNLNFRQSLMGSIESTIDYGPIYFNTQPNLQVSLIDANILDALTLNVKMHGYNYAPGSELICLSYRIYFKLLSTLNPKCVLYDTSYQTILVETNFARSKFHDIPYSRHSCSSGRRLPAIHHISPIDPVYGPARNRAASLHIIPSIISMY</sequence>
<dbReference type="GO" id="GO:0008270">
    <property type="term" value="F:zinc ion binding"/>
    <property type="evidence" value="ECO:0007669"/>
    <property type="project" value="UniProtKB-KW"/>
</dbReference>
<dbReference type="PANTHER" id="PTHR33054">
    <property type="entry name" value="CCHC-TYPE DOMAIN-CONTAINING PROTEIN"/>
    <property type="match status" value="1"/>
</dbReference>